<proteinExistence type="predicted"/>
<dbReference type="GO" id="GO:0019808">
    <property type="term" value="F:polyamine binding"/>
    <property type="evidence" value="ECO:0007669"/>
    <property type="project" value="InterPro"/>
</dbReference>
<dbReference type="InterPro" id="IPR006059">
    <property type="entry name" value="SBP"/>
</dbReference>
<gene>
    <name evidence="6" type="ORF">C7449_101397</name>
</gene>
<evidence type="ECO:0000256" key="2">
    <source>
        <dbReference type="ARBA" id="ARBA00022448"/>
    </source>
</evidence>
<keyword evidence="7" id="KW-1185">Reference proteome</keyword>
<evidence type="ECO:0000313" key="7">
    <source>
        <dbReference type="Proteomes" id="UP000241247"/>
    </source>
</evidence>
<evidence type="ECO:0000256" key="4">
    <source>
        <dbReference type="ARBA" id="ARBA00022764"/>
    </source>
</evidence>
<dbReference type="GO" id="GO:0015846">
    <property type="term" value="P:polyamine transport"/>
    <property type="evidence" value="ECO:0007669"/>
    <property type="project" value="InterPro"/>
</dbReference>
<dbReference type="EMBL" id="PZZZ01000001">
    <property type="protein sequence ID" value="PTM98731.1"/>
    <property type="molecule type" value="Genomic_DNA"/>
</dbReference>
<feature type="signal peptide" evidence="5">
    <location>
        <begin position="1"/>
        <end position="23"/>
    </location>
</feature>
<dbReference type="GO" id="GO:0042597">
    <property type="term" value="C:periplasmic space"/>
    <property type="evidence" value="ECO:0007669"/>
    <property type="project" value="UniProtKB-SubCell"/>
</dbReference>
<keyword evidence="4" id="KW-0574">Periplasm</keyword>
<dbReference type="OrthoDB" id="9769319at2"/>
<dbReference type="InterPro" id="IPR001188">
    <property type="entry name" value="Sperm_putr-bd"/>
</dbReference>
<evidence type="ECO:0000313" key="6">
    <source>
        <dbReference type="EMBL" id="PTM98731.1"/>
    </source>
</evidence>
<dbReference type="PRINTS" id="PR00909">
    <property type="entry name" value="SPERMDNBNDNG"/>
</dbReference>
<protein>
    <submittedName>
        <fullName evidence="6">Spermidine/putrescine-binding protein</fullName>
    </submittedName>
</protein>
<dbReference type="PANTHER" id="PTHR30222">
    <property type="entry name" value="SPERMIDINE/PUTRESCINE-BINDING PERIPLASMIC PROTEIN"/>
    <property type="match status" value="1"/>
</dbReference>
<comment type="subcellular location">
    <subcellularLocation>
        <location evidence="1">Periplasm</location>
    </subcellularLocation>
</comment>
<dbReference type="AlphaFoldDB" id="A0A2T5BIB0"/>
<dbReference type="CDD" id="cd13590">
    <property type="entry name" value="PBP2_PotD_PotF_like"/>
    <property type="match status" value="1"/>
</dbReference>
<dbReference type="Proteomes" id="UP000241247">
    <property type="component" value="Unassembled WGS sequence"/>
</dbReference>
<accession>A0A2T5BIB0</accession>
<keyword evidence="3 5" id="KW-0732">Signal</keyword>
<dbReference type="SUPFAM" id="SSF53850">
    <property type="entry name" value="Periplasmic binding protein-like II"/>
    <property type="match status" value="1"/>
</dbReference>
<name>A0A2T5BIB0_MYCDI</name>
<feature type="chain" id="PRO_5015525063" evidence="5">
    <location>
        <begin position="24"/>
        <end position="351"/>
    </location>
</feature>
<dbReference type="RefSeq" id="WP_108001080.1">
    <property type="nucleotide sequence ID" value="NZ_JBHEEX010000006.1"/>
</dbReference>
<sequence>MRKSVLIAAAMALSAPSASPAHAHSVLNLLIWEAYIDEAILKDWTAETGVEVRQTYYDSGDARDEVLSDPKSGVDVVVTGENGAKLFGNRGILTALGTENVPSLAEYDDSWTRRCGGYGVPYLWGTMGILYRSDVITTAPSSWADLLQPAEPLRDHIAMYQDHHEAFVPALVMLGKSINASDDDTLKDAYRVMKDQAPFVLTYDYIITSIQNPEIGPQVHMALGYSGDQHVLNDKVGAEDLWRYAVPREGTQSWLDCMAVSERSPRKALALKLVDHIAKAANAARNSVALAMPTANREALAFVPAAMRDDPAVYTAPDILDRSQYQQELTTESVQARRRIISSLVQFRDSR</sequence>
<organism evidence="6 7">
    <name type="scientific">Mycoplana dimorpha</name>
    <dbReference type="NCBI Taxonomy" id="28320"/>
    <lineage>
        <taxon>Bacteria</taxon>
        <taxon>Pseudomonadati</taxon>
        <taxon>Pseudomonadota</taxon>
        <taxon>Alphaproteobacteria</taxon>
        <taxon>Hyphomicrobiales</taxon>
        <taxon>Rhizobiaceae</taxon>
        <taxon>Mycoplana</taxon>
    </lineage>
</organism>
<evidence type="ECO:0000256" key="1">
    <source>
        <dbReference type="ARBA" id="ARBA00004418"/>
    </source>
</evidence>
<comment type="caution">
    <text evidence="6">The sequence shown here is derived from an EMBL/GenBank/DDBJ whole genome shotgun (WGS) entry which is preliminary data.</text>
</comment>
<dbReference type="Pfam" id="PF13416">
    <property type="entry name" value="SBP_bac_8"/>
    <property type="match status" value="1"/>
</dbReference>
<dbReference type="PANTHER" id="PTHR30222:SF12">
    <property type="entry name" value="NORSPERMIDINE SENSOR"/>
    <property type="match status" value="1"/>
</dbReference>
<evidence type="ECO:0000256" key="3">
    <source>
        <dbReference type="ARBA" id="ARBA00022729"/>
    </source>
</evidence>
<keyword evidence="2" id="KW-0813">Transport</keyword>
<reference evidence="6 7" key="1">
    <citation type="submission" date="2018-04" db="EMBL/GenBank/DDBJ databases">
        <title>Genomic Encyclopedia of Type Strains, Phase IV (KMG-IV): sequencing the most valuable type-strain genomes for metagenomic binning, comparative biology and taxonomic classification.</title>
        <authorList>
            <person name="Goeker M."/>
        </authorList>
    </citation>
    <scope>NUCLEOTIDE SEQUENCE [LARGE SCALE GENOMIC DNA]</scope>
    <source>
        <strain evidence="6 7">DSM 7138</strain>
    </source>
</reference>
<dbReference type="Gene3D" id="3.40.190.10">
    <property type="entry name" value="Periplasmic binding protein-like II"/>
    <property type="match status" value="2"/>
</dbReference>
<evidence type="ECO:0000256" key="5">
    <source>
        <dbReference type="SAM" id="SignalP"/>
    </source>
</evidence>